<organism evidence="3 4">
    <name type="scientific">Drosophila guanche</name>
    <name type="common">Fruit fly</name>
    <dbReference type="NCBI Taxonomy" id="7266"/>
    <lineage>
        <taxon>Eukaryota</taxon>
        <taxon>Metazoa</taxon>
        <taxon>Ecdysozoa</taxon>
        <taxon>Arthropoda</taxon>
        <taxon>Hexapoda</taxon>
        <taxon>Insecta</taxon>
        <taxon>Pterygota</taxon>
        <taxon>Neoptera</taxon>
        <taxon>Endopterygota</taxon>
        <taxon>Diptera</taxon>
        <taxon>Brachycera</taxon>
        <taxon>Muscomorpha</taxon>
        <taxon>Ephydroidea</taxon>
        <taxon>Drosophilidae</taxon>
        <taxon>Drosophila</taxon>
        <taxon>Sophophora</taxon>
    </lineage>
</organism>
<evidence type="ECO:0000313" key="4">
    <source>
        <dbReference type="Proteomes" id="UP000268350"/>
    </source>
</evidence>
<gene>
    <name evidence="3" type="ORF">DGUA_6G011709</name>
</gene>
<keyword evidence="4" id="KW-1185">Reference proteome</keyword>
<evidence type="ECO:0000256" key="1">
    <source>
        <dbReference type="SAM" id="Phobius"/>
    </source>
</evidence>
<dbReference type="Proteomes" id="UP000268350">
    <property type="component" value="Unassembled WGS sequence"/>
</dbReference>
<feature type="signal peptide" evidence="2">
    <location>
        <begin position="1"/>
        <end position="16"/>
    </location>
</feature>
<dbReference type="STRING" id="7266.A0A3B0K654"/>
<reference evidence="4" key="1">
    <citation type="submission" date="2018-01" db="EMBL/GenBank/DDBJ databases">
        <authorList>
            <person name="Alioto T."/>
            <person name="Alioto T."/>
        </authorList>
    </citation>
    <scope>NUCLEOTIDE SEQUENCE [LARGE SCALE GENOMIC DNA]</scope>
</reference>
<keyword evidence="1" id="KW-0472">Membrane</keyword>
<feature type="chain" id="PRO_5017311171" evidence="2">
    <location>
        <begin position="17"/>
        <end position="420"/>
    </location>
</feature>
<dbReference type="EMBL" id="OUUW01000004">
    <property type="protein sequence ID" value="SPP78948.1"/>
    <property type="molecule type" value="Genomic_DNA"/>
</dbReference>
<dbReference type="OMA" id="DINCDVC"/>
<name>A0A3B0K654_DROGU</name>
<keyword evidence="1" id="KW-1133">Transmembrane helix</keyword>
<dbReference type="OrthoDB" id="7863632at2759"/>
<evidence type="ECO:0000256" key="2">
    <source>
        <dbReference type="SAM" id="SignalP"/>
    </source>
</evidence>
<keyword evidence="1" id="KW-0812">Transmembrane</keyword>
<keyword evidence="2" id="KW-0732">Signal</keyword>
<protein>
    <submittedName>
        <fullName evidence="3">Uncharacterized protein</fullName>
    </submittedName>
</protein>
<proteinExistence type="predicted"/>
<accession>A0A3B0K654</accession>
<evidence type="ECO:0000313" key="3">
    <source>
        <dbReference type="EMBL" id="SPP78948.1"/>
    </source>
</evidence>
<feature type="transmembrane region" description="Helical" evidence="1">
    <location>
        <begin position="380"/>
        <end position="398"/>
    </location>
</feature>
<sequence>MYLWWSLLMIIKCVLAHNTPSSPPMLIWGIDIPQPESIFRYMKTFDLVRLLRPIQKDYMIVVYLASELTAKDINCPSCFPAMSQILPVVYFSQVEKPLRALNHLSRGSLKPGLTWHSLPMDGSEIDLEKEIRCQIGSIHGFNFGDRNMQAHDATIAAVLEVLKSCHIIHIYTALEEEATALRRRRVYSMSSLRHSHTDNINVIFTGDVGLKADPTNLTILRHELAIVGVQKIIQAKEIKLGHVVRYNRTYVKLKTGNDSLQMGLVGVQTVKKGFVLALKTDMGHMLIECLPVGGSWFITRIVFNTNMTFYPREMTVFSFQHSLCCQSVTAYSDEGWRVTLYSFHLDVMRKSSDSGYNPEYVPKPCWHCDKYISSVLSQSIFALAILFLVLCVGLIMLWDIGRNRFVQNVNDPDLHIKTDT</sequence>
<dbReference type="AlphaFoldDB" id="A0A3B0K654"/>